<dbReference type="EMBL" id="RCSS01000470">
    <property type="protein sequence ID" value="RVD91596.1"/>
    <property type="molecule type" value="Genomic_DNA"/>
</dbReference>
<keyword evidence="2 7" id="KW-0396">Initiation factor</keyword>
<evidence type="ECO:0000313" key="8">
    <source>
        <dbReference type="Proteomes" id="UP000282876"/>
    </source>
</evidence>
<sequence length="251" mass="29730">MKKIPVNRNIKDDFYRYKMQALQIKKEGKTQKIVLINLNEIAKDLKRNPSIILKYFSIELGTQAKSEKGAYKINGNFSLELLQSLIYDFIDKYVLCAQCNNPETFFLEDKNGNLIRECYACGYKSMTDNKLKSIILKEIESNTSEYYVKKGVFECVIQTEVTHDLYIRTDDFLNELHSFKEKNENEILLPSLEYFLIEKEIENEVCFYLDVLIKESLIKKSDIFKYFQNKSKVIDKHSSKKIRRFLESYFE</sequence>
<dbReference type="OrthoDB" id="10250831at2759"/>
<dbReference type="PANTHER" id="PTHR23001">
    <property type="entry name" value="EUKARYOTIC TRANSLATION INITIATION FACTOR"/>
    <property type="match status" value="1"/>
</dbReference>
<dbReference type="GO" id="GO:0005829">
    <property type="term" value="C:cytosol"/>
    <property type="evidence" value="ECO:0007669"/>
    <property type="project" value="TreeGrafter"/>
</dbReference>
<comment type="caution">
    <text evidence="7">The sequence shown here is derived from an EMBL/GenBank/DDBJ whole genome shotgun (WGS) entry which is preliminary data.</text>
</comment>
<dbReference type="GO" id="GO:0005092">
    <property type="term" value="F:GDP-dissociation inhibitor activity"/>
    <property type="evidence" value="ECO:0007669"/>
    <property type="project" value="TreeGrafter"/>
</dbReference>
<keyword evidence="8" id="KW-1185">Reference proteome</keyword>
<keyword evidence="5" id="KW-0342">GTP-binding</keyword>
<dbReference type="AlphaFoldDB" id="A0A437AKL8"/>
<evidence type="ECO:0000259" key="6">
    <source>
        <dbReference type="SMART" id="SM00653"/>
    </source>
</evidence>
<dbReference type="Proteomes" id="UP000282876">
    <property type="component" value="Unassembled WGS sequence"/>
</dbReference>
<dbReference type="GO" id="GO:0071074">
    <property type="term" value="F:eukaryotic initiation factor eIF2 binding"/>
    <property type="evidence" value="ECO:0007669"/>
    <property type="project" value="TreeGrafter"/>
</dbReference>
<dbReference type="GO" id="GO:0005525">
    <property type="term" value="F:GTP binding"/>
    <property type="evidence" value="ECO:0007669"/>
    <property type="project" value="UniProtKB-KW"/>
</dbReference>
<dbReference type="GO" id="GO:0003743">
    <property type="term" value="F:translation initiation factor activity"/>
    <property type="evidence" value="ECO:0007669"/>
    <property type="project" value="UniProtKB-KW"/>
</dbReference>
<feature type="domain" description="Translation initiation factor IF2/IF5" evidence="6">
    <location>
        <begin position="14"/>
        <end position="124"/>
    </location>
</feature>
<evidence type="ECO:0000256" key="4">
    <source>
        <dbReference type="ARBA" id="ARBA00022917"/>
    </source>
</evidence>
<dbReference type="PANTHER" id="PTHR23001:SF7">
    <property type="entry name" value="EUKARYOTIC TRANSLATION INITIATION FACTOR 5"/>
    <property type="match status" value="1"/>
</dbReference>
<evidence type="ECO:0000256" key="1">
    <source>
        <dbReference type="ARBA" id="ARBA00010397"/>
    </source>
</evidence>
<dbReference type="GO" id="GO:0001732">
    <property type="term" value="P:formation of cytoplasmic translation initiation complex"/>
    <property type="evidence" value="ECO:0007669"/>
    <property type="project" value="TreeGrafter"/>
</dbReference>
<dbReference type="InterPro" id="IPR016189">
    <property type="entry name" value="Transl_init_fac_IF2/IF5_N"/>
</dbReference>
<keyword evidence="3" id="KW-0547">Nucleotide-binding</keyword>
<name>A0A437AKL8_9MICR</name>
<dbReference type="VEuPathDB" id="MicrosporidiaDB:TUBRATIS_19460"/>
<evidence type="ECO:0000256" key="2">
    <source>
        <dbReference type="ARBA" id="ARBA00022540"/>
    </source>
</evidence>
<reference evidence="7 8" key="1">
    <citation type="submission" date="2018-10" db="EMBL/GenBank/DDBJ databases">
        <title>Draft genome sequence of the microsporidian Tubulinosema ratisbonensis.</title>
        <authorList>
            <person name="Polonais V."/>
            <person name="Peyretaillade E."/>
            <person name="Niehus S."/>
            <person name="Wawrzyniak I."/>
            <person name="Franchet A."/>
            <person name="Gaspin C."/>
            <person name="Reichstadt M."/>
            <person name="Belser C."/>
            <person name="Labadie K."/>
            <person name="Delbac F."/>
            <person name="Ferrandon D."/>
        </authorList>
    </citation>
    <scope>NUCLEOTIDE SEQUENCE [LARGE SCALE GENOMIC DNA]</scope>
    <source>
        <strain evidence="7 8">Franzen</strain>
    </source>
</reference>
<dbReference type="Pfam" id="PF01873">
    <property type="entry name" value="eIF-5_eIF-2B"/>
    <property type="match status" value="1"/>
</dbReference>
<evidence type="ECO:0000256" key="5">
    <source>
        <dbReference type="ARBA" id="ARBA00023134"/>
    </source>
</evidence>
<dbReference type="STRING" id="291195.A0A437AKL8"/>
<accession>A0A437AKL8</accession>
<protein>
    <submittedName>
        <fullName evidence="7">Eukaryotic translation initiation factor 5</fullName>
    </submittedName>
</protein>
<keyword evidence="4" id="KW-0648">Protein biosynthesis</keyword>
<dbReference type="InterPro" id="IPR045196">
    <property type="entry name" value="IF2/IF5"/>
</dbReference>
<dbReference type="Gene3D" id="2.20.25.350">
    <property type="match status" value="1"/>
</dbReference>
<dbReference type="SMART" id="SM00653">
    <property type="entry name" value="eIF2B_5"/>
    <property type="match status" value="1"/>
</dbReference>
<dbReference type="SUPFAM" id="SSF75689">
    <property type="entry name" value="Zinc-binding domain of translation initiation factor 2 beta"/>
    <property type="match status" value="1"/>
</dbReference>
<organism evidence="7 8">
    <name type="scientific">Tubulinosema ratisbonensis</name>
    <dbReference type="NCBI Taxonomy" id="291195"/>
    <lineage>
        <taxon>Eukaryota</taxon>
        <taxon>Fungi</taxon>
        <taxon>Fungi incertae sedis</taxon>
        <taxon>Microsporidia</taxon>
        <taxon>Tubulinosematoidea</taxon>
        <taxon>Tubulinosematidae</taxon>
        <taxon>Tubulinosema</taxon>
    </lineage>
</organism>
<dbReference type="SUPFAM" id="SSF100966">
    <property type="entry name" value="Translation initiation factor 2 beta, aIF2beta, N-terminal domain"/>
    <property type="match status" value="1"/>
</dbReference>
<evidence type="ECO:0000256" key="3">
    <source>
        <dbReference type="ARBA" id="ARBA00022741"/>
    </source>
</evidence>
<dbReference type="InterPro" id="IPR016190">
    <property type="entry name" value="Transl_init_fac_IF2/IF5_Zn-bd"/>
</dbReference>
<dbReference type="Gene3D" id="3.30.30.170">
    <property type="match status" value="1"/>
</dbReference>
<dbReference type="InterPro" id="IPR002735">
    <property type="entry name" value="Transl_init_fac_IF2/IF5_dom"/>
</dbReference>
<comment type="similarity">
    <text evidence="1">Belongs to the eIF-2-beta/eIF-5 family.</text>
</comment>
<proteinExistence type="inferred from homology"/>
<gene>
    <name evidence="7" type="ORF">TUBRATIS_19460</name>
</gene>
<evidence type="ECO:0000313" key="7">
    <source>
        <dbReference type="EMBL" id="RVD91596.1"/>
    </source>
</evidence>